<dbReference type="InterPro" id="IPR000832">
    <property type="entry name" value="GPCR_2_secretin-like"/>
</dbReference>
<evidence type="ECO:0000256" key="10">
    <source>
        <dbReference type="ARBA" id="ARBA00023157"/>
    </source>
</evidence>
<dbReference type="GO" id="GO:0008528">
    <property type="term" value="F:G protein-coupled peptide receptor activity"/>
    <property type="evidence" value="ECO:0007669"/>
    <property type="project" value="TreeGrafter"/>
</dbReference>
<dbReference type="InterPro" id="IPR002170">
    <property type="entry name" value="GPCR_2_parathyroid_rcpt"/>
</dbReference>
<comment type="subunit">
    <text evidence="17">Homodimer in the absence of bound ligand. Peptide hormone binding leads to dissociation of the homodimer.</text>
</comment>
<evidence type="ECO:0000256" key="9">
    <source>
        <dbReference type="ARBA" id="ARBA00023136"/>
    </source>
</evidence>
<dbReference type="EMBL" id="KB030759">
    <property type="protein sequence ID" value="ELK10173.1"/>
    <property type="molecule type" value="Genomic_DNA"/>
</dbReference>
<dbReference type="Proteomes" id="UP000010552">
    <property type="component" value="Unassembled WGS sequence"/>
</dbReference>
<evidence type="ECO:0000259" key="21">
    <source>
        <dbReference type="PROSITE" id="PS50261"/>
    </source>
</evidence>
<dbReference type="GO" id="GO:0007166">
    <property type="term" value="P:cell surface receptor signaling pathway"/>
    <property type="evidence" value="ECO:0007669"/>
    <property type="project" value="InterPro"/>
</dbReference>
<dbReference type="GO" id="GO:0017046">
    <property type="term" value="F:peptide hormone binding"/>
    <property type="evidence" value="ECO:0007669"/>
    <property type="project" value="TreeGrafter"/>
</dbReference>
<feature type="transmembrane region" description="Helical" evidence="19">
    <location>
        <begin position="422"/>
        <end position="443"/>
    </location>
</feature>
<dbReference type="PRINTS" id="PR00393">
    <property type="entry name" value="PTRHORMONER"/>
</dbReference>
<evidence type="ECO:0000313" key="22">
    <source>
        <dbReference type="EMBL" id="ELK10173.1"/>
    </source>
</evidence>
<dbReference type="Gene3D" id="1.20.1070.10">
    <property type="entry name" value="Rhodopsin 7-helix transmembrane proteins"/>
    <property type="match status" value="1"/>
</dbReference>
<feature type="region of interest" description="Disordered" evidence="18">
    <location>
        <begin position="253"/>
        <end position="290"/>
    </location>
</feature>
<feature type="transmembrane region" description="Helical" evidence="19">
    <location>
        <begin position="387"/>
        <end position="410"/>
    </location>
</feature>
<feature type="region of interest" description="Disordered" evidence="18">
    <location>
        <begin position="1"/>
        <end position="25"/>
    </location>
</feature>
<reference evidence="23" key="1">
    <citation type="journal article" date="2013" name="Science">
        <title>Comparative analysis of bat genomes provides insight into the evolution of flight and immunity.</title>
        <authorList>
            <person name="Zhang G."/>
            <person name="Cowled C."/>
            <person name="Shi Z."/>
            <person name="Huang Z."/>
            <person name="Bishop-Lilly K.A."/>
            <person name="Fang X."/>
            <person name="Wynne J.W."/>
            <person name="Xiong Z."/>
            <person name="Baker M.L."/>
            <person name="Zhao W."/>
            <person name="Tachedjian M."/>
            <person name="Zhu Y."/>
            <person name="Zhou P."/>
            <person name="Jiang X."/>
            <person name="Ng J."/>
            <person name="Yang L."/>
            <person name="Wu L."/>
            <person name="Xiao J."/>
            <person name="Feng Y."/>
            <person name="Chen Y."/>
            <person name="Sun X."/>
            <person name="Zhang Y."/>
            <person name="Marsh G.A."/>
            <person name="Crameri G."/>
            <person name="Broder C.C."/>
            <person name="Frey K.G."/>
            <person name="Wang L.F."/>
            <person name="Wang J."/>
        </authorList>
    </citation>
    <scope>NUCLEOTIDE SEQUENCE [LARGE SCALE GENOMIC DNA]</scope>
</reference>
<proteinExistence type="inferred from homology"/>
<evidence type="ECO:0000313" key="23">
    <source>
        <dbReference type="Proteomes" id="UP000010552"/>
    </source>
</evidence>
<dbReference type="GO" id="GO:0005886">
    <property type="term" value="C:plasma membrane"/>
    <property type="evidence" value="ECO:0007669"/>
    <property type="project" value="UniProtKB-SubCell"/>
</dbReference>
<comment type="subcellular location">
    <subcellularLocation>
        <location evidence="1">Cell membrane</location>
        <topology evidence="1">Multi-pass membrane protein</topology>
    </subcellularLocation>
</comment>
<dbReference type="GO" id="GO:0007189">
    <property type="term" value="P:adenylate cyclase-activating G protein-coupled receptor signaling pathway"/>
    <property type="evidence" value="ECO:0007669"/>
    <property type="project" value="TreeGrafter"/>
</dbReference>
<feature type="transmembrane region" description="Helical" evidence="19">
    <location>
        <begin position="604"/>
        <end position="624"/>
    </location>
</feature>
<dbReference type="InterPro" id="IPR001879">
    <property type="entry name" value="GPCR_2_extracellular_dom"/>
</dbReference>
<keyword evidence="13" id="KW-0807">Transducer</keyword>
<evidence type="ECO:0000256" key="1">
    <source>
        <dbReference type="ARBA" id="ARBA00004651"/>
    </source>
</evidence>
<keyword evidence="10" id="KW-1015">Disulfide bond</keyword>
<evidence type="ECO:0000259" key="20">
    <source>
        <dbReference type="PROSITE" id="PS50227"/>
    </source>
</evidence>
<evidence type="ECO:0000256" key="7">
    <source>
        <dbReference type="ARBA" id="ARBA00022989"/>
    </source>
</evidence>
<evidence type="ECO:0000256" key="19">
    <source>
        <dbReference type="SAM" id="Phobius"/>
    </source>
</evidence>
<evidence type="ECO:0000256" key="2">
    <source>
        <dbReference type="ARBA" id="ARBA00005314"/>
    </source>
</evidence>
<dbReference type="FunCoup" id="L5KI25">
    <property type="interactions" value="86"/>
</dbReference>
<evidence type="ECO:0000256" key="5">
    <source>
        <dbReference type="ARBA" id="ARBA00022692"/>
    </source>
</evidence>
<dbReference type="InterPro" id="IPR017981">
    <property type="entry name" value="GPCR_2-like_7TM"/>
</dbReference>
<gene>
    <name evidence="22" type="ORF">PAL_GLEAN10007842</name>
</gene>
<dbReference type="InterPro" id="IPR017983">
    <property type="entry name" value="GPCR_2_secretin-like_CS"/>
</dbReference>
<dbReference type="PANTHER" id="PTHR45620:SF27">
    <property type="entry name" value="PARATHYROID HORMONE_PARATHYROID HORMONE-RELATED PEPTIDE RECEPTOR"/>
    <property type="match status" value="1"/>
</dbReference>
<feature type="transmembrane region" description="Helical" evidence="19">
    <location>
        <begin position="518"/>
        <end position="539"/>
    </location>
</feature>
<evidence type="ECO:0000256" key="17">
    <source>
        <dbReference type="ARBA" id="ARBA00093493"/>
    </source>
</evidence>
<evidence type="ECO:0000256" key="16">
    <source>
        <dbReference type="ARBA" id="ARBA00093433"/>
    </source>
</evidence>
<evidence type="ECO:0000256" key="14">
    <source>
        <dbReference type="ARBA" id="ARBA00030334"/>
    </source>
</evidence>
<feature type="domain" description="G-protein coupled receptors family 2 profile 2" evidence="21">
    <location>
        <begin position="385"/>
        <end position="661"/>
    </location>
</feature>
<protein>
    <recommendedName>
        <fullName evidence="3">Parathyroid hormone/parathyroid hormone-related peptide receptor</fullName>
    </recommendedName>
    <alternativeName>
        <fullName evidence="14">PTH/PTHrP type I receptor</fullName>
    </alternativeName>
    <alternativeName>
        <fullName evidence="15">Parathyroid hormone 1 receptor</fullName>
    </alternativeName>
</protein>
<keyword evidence="4" id="KW-1003">Cell membrane</keyword>
<dbReference type="AlphaFoldDB" id="L5KI25"/>
<keyword evidence="7 19" id="KW-1133">Transmembrane helix</keyword>
<dbReference type="PROSITE" id="PS00650">
    <property type="entry name" value="G_PROTEIN_RECEP_F2_2"/>
    <property type="match status" value="1"/>
</dbReference>
<keyword evidence="6" id="KW-0732">Signal</keyword>
<dbReference type="PROSITE" id="PS50227">
    <property type="entry name" value="G_PROTEIN_RECEP_F2_3"/>
    <property type="match status" value="1"/>
</dbReference>
<evidence type="ECO:0000256" key="4">
    <source>
        <dbReference type="ARBA" id="ARBA00022475"/>
    </source>
</evidence>
<evidence type="ECO:0000256" key="8">
    <source>
        <dbReference type="ARBA" id="ARBA00023040"/>
    </source>
</evidence>
<comment type="function">
    <text evidence="16">G-protein-coupled receptor for parathyroid hormone (PTH) and for parathyroid hormone-related peptide (PTHLH). Ligand binding causes a conformation change that triggers signaling via guanine nucleotide-binding proteins (G proteins) and modulates the activity of downstream effectors, such as adenylate cyclase (cAMP). PTH1R is coupled to G(s) G alpha proteins and mediates activation of adenylate cyclase activity. PTHLH dissociates from PTH1R more rapidly than PTH; as consequence, the cAMP response induced by PTHLH decays faster than the response induced by PTH.</text>
</comment>
<organism evidence="22 23">
    <name type="scientific">Pteropus alecto</name>
    <name type="common">Black flying fox</name>
    <dbReference type="NCBI Taxonomy" id="9402"/>
    <lineage>
        <taxon>Eukaryota</taxon>
        <taxon>Metazoa</taxon>
        <taxon>Chordata</taxon>
        <taxon>Craniata</taxon>
        <taxon>Vertebrata</taxon>
        <taxon>Euteleostomi</taxon>
        <taxon>Mammalia</taxon>
        <taxon>Eutheria</taxon>
        <taxon>Laurasiatheria</taxon>
        <taxon>Chiroptera</taxon>
        <taxon>Yinpterochiroptera</taxon>
        <taxon>Pteropodoidea</taxon>
        <taxon>Pteropodidae</taxon>
        <taxon>Pteropodinae</taxon>
        <taxon>Pteropus</taxon>
    </lineage>
</organism>
<keyword evidence="23" id="KW-1185">Reference proteome</keyword>
<name>L5KI25_PTEAL</name>
<dbReference type="GO" id="GO:0007200">
    <property type="term" value="P:phospholipase C-activating G protein-coupled receptor signaling pathway"/>
    <property type="evidence" value="ECO:0007669"/>
    <property type="project" value="UniProtKB-ARBA"/>
</dbReference>
<dbReference type="Pfam" id="PF02793">
    <property type="entry name" value="HRM"/>
    <property type="match status" value="1"/>
</dbReference>
<dbReference type="PROSITE" id="PS50261">
    <property type="entry name" value="G_PROTEIN_RECEP_F2_4"/>
    <property type="match status" value="1"/>
</dbReference>
<dbReference type="CDD" id="cd15984">
    <property type="entry name" value="7tmB1_PTH1R"/>
    <property type="match status" value="1"/>
</dbReference>
<comment type="similarity">
    <text evidence="2">Belongs to the G-protein coupled receptor 2 family.</text>
</comment>
<feature type="transmembrane region" description="Helical" evidence="19">
    <location>
        <begin position="559"/>
        <end position="583"/>
    </location>
</feature>
<dbReference type="GO" id="GO:0006874">
    <property type="term" value="P:intracellular calcium ion homeostasis"/>
    <property type="evidence" value="ECO:0007669"/>
    <property type="project" value="TreeGrafter"/>
</dbReference>
<evidence type="ECO:0000256" key="13">
    <source>
        <dbReference type="ARBA" id="ARBA00023224"/>
    </source>
</evidence>
<accession>L5KI25</accession>
<dbReference type="SMART" id="SM00008">
    <property type="entry name" value="HormR"/>
    <property type="match status" value="1"/>
</dbReference>
<feature type="domain" description="G-protein coupled receptors family 2 profile 1" evidence="20">
    <location>
        <begin position="233"/>
        <end position="360"/>
    </location>
</feature>
<dbReference type="SUPFAM" id="SSF111418">
    <property type="entry name" value="Hormone receptor domain"/>
    <property type="match status" value="1"/>
</dbReference>
<keyword evidence="8" id="KW-0297">G-protein coupled receptor</keyword>
<feature type="transmembrane region" description="Helical" evidence="19">
    <location>
        <begin position="644"/>
        <end position="664"/>
    </location>
</feature>
<keyword evidence="11 22" id="KW-0675">Receptor</keyword>
<dbReference type="InParanoid" id="L5KI25"/>
<keyword evidence="12" id="KW-0325">Glycoprotein</keyword>
<dbReference type="Pfam" id="PF00002">
    <property type="entry name" value="7tm_2"/>
    <property type="match status" value="1"/>
</dbReference>
<dbReference type="PRINTS" id="PR00249">
    <property type="entry name" value="GPCRSECRETIN"/>
</dbReference>
<evidence type="ECO:0000256" key="18">
    <source>
        <dbReference type="SAM" id="MobiDB-lite"/>
    </source>
</evidence>
<dbReference type="FunFam" id="1.20.1070.10:FF:000070">
    <property type="entry name" value="Parathyroid hormone/parathyroid hormone-related peptide receptor"/>
    <property type="match status" value="1"/>
</dbReference>
<evidence type="ECO:0000256" key="11">
    <source>
        <dbReference type="ARBA" id="ARBA00023170"/>
    </source>
</evidence>
<dbReference type="eggNOG" id="KOG4564">
    <property type="taxonomic scope" value="Eukaryota"/>
</dbReference>
<dbReference type="InterPro" id="IPR050332">
    <property type="entry name" value="GPCR_2"/>
</dbReference>
<dbReference type="InterPro" id="IPR036445">
    <property type="entry name" value="GPCR_2_extracell_dom_sf"/>
</dbReference>
<feature type="region of interest" description="Disordered" evidence="18">
    <location>
        <begin position="723"/>
        <end position="776"/>
    </location>
</feature>
<dbReference type="Gene3D" id="4.10.1240.10">
    <property type="entry name" value="GPCR, family 2, extracellular hormone receptor domain"/>
    <property type="match status" value="1"/>
</dbReference>
<dbReference type="GO" id="GO:0004991">
    <property type="term" value="F:parathyroid hormone receptor activity"/>
    <property type="evidence" value="ECO:0007669"/>
    <property type="project" value="InterPro"/>
</dbReference>
<evidence type="ECO:0000256" key="12">
    <source>
        <dbReference type="ARBA" id="ARBA00023180"/>
    </source>
</evidence>
<sequence length="788" mass="87327">MGRVGRTATQGSDPSAARCPQDPQFQRHKENFRLVLESPWIRVGPSCPPSSTVSPAATSAPTCSAIAGDDGEGRIEELWGPAASTWESVVAHRAGHGHWVRSQGPTQTPETGRSTDTHITLTRSRITHCKCVHAVLCPEAHVPMHVHRHHGLTSPTCMLNNPHVRTHRDGAHTSAHTGPIACTRPVNAAPPLRRACTHMPPLSETSTTQGCVDADDVMTKEEQIFLLHRAQAQCEKRLKEVLQRPADIMESDKVWASASTSGKPRKEKSSGKLFPESEEDKELPTGSRRRGRPCLPEWDHILCWPPGAAGEVVAVPCPDYIYDFNHKGHAYRRCDRNGSWELVPGHNRTWANYSECVKFLTNETRERSQASDGVSPPAQEVFDRLGMIYTVGYSVSLASLTVAVLILAYFRRLHCTRNYIHMHLFLSFMLRAVSIFVKDAVLYSGATLDEAERLTEEELRAIAQAPPPPAAAAAGYAGCRVAVTFFLYFLATNYYWILVEGLYLHSLIFMAFFSEKKYLWGFTVFGWGLPAIFVAVWVSVRATLANTGCWDLSSGNKKWIIQVPILASIVLNFVLFINIIRVLATKLRETNAGRCDTRQQYRKLLKSTLVLMPLFGVHYIVFMATPYTEVSGTLWQVQMHYEMLFNSFQGFFVAIIYCFCNGEVQAEVKKSWSRWTLALDFKRKARSGSSSYSYGPMVSHTSVTNVGPRAGLGLPLSPRLLPAATTNGHPQLPGHTKPGASALQTTPPAVAMPKDDGFLNGSCSGLDEEASAPERPPTLLQEEWETVM</sequence>
<keyword evidence="5 19" id="KW-0812">Transmembrane</keyword>
<evidence type="ECO:0000256" key="6">
    <source>
        <dbReference type="ARBA" id="ARBA00022729"/>
    </source>
</evidence>
<evidence type="ECO:0000256" key="15">
    <source>
        <dbReference type="ARBA" id="ARBA00032662"/>
    </source>
</evidence>
<dbReference type="PANTHER" id="PTHR45620">
    <property type="entry name" value="PDF RECEPTOR-LIKE PROTEIN-RELATED"/>
    <property type="match status" value="1"/>
</dbReference>
<dbReference type="SUPFAM" id="SSF81321">
    <property type="entry name" value="Family A G protein-coupled receptor-like"/>
    <property type="match status" value="1"/>
</dbReference>
<dbReference type="STRING" id="9402.L5KI25"/>
<keyword evidence="9 19" id="KW-0472">Membrane</keyword>
<dbReference type="PROSITE" id="PS00649">
    <property type="entry name" value="G_PROTEIN_RECEP_F2_1"/>
    <property type="match status" value="1"/>
</dbReference>
<evidence type="ECO:0000256" key="3">
    <source>
        <dbReference type="ARBA" id="ARBA00020798"/>
    </source>
</evidence>